<dbReference type="Proteomes" id="UP000887578">
    <property type="component" value="Unplaced"/>
</dbReference>
<evidence type="ECO:0000256" key="6">
    <source>
        <dbReference type="ARBA" id="ARBA00023134"/>
    </source>
</evidence>
<dbReference type="CDD" id="cd00066">
    <property type="entry name" value="G-alpha"/>
    <property type="match status" value="1"/>
</dbReference>
<dbReference type="InterPro" id="IPR011025">
    <property type="entry name" value="GproteinA_insert"/>
</dbReference>
<evidence type="ECO:0000256" key="12">
    <source>
        <dbReference type="SAM" id="MobiDB-lite"/>
    </source>
</evidence>
<evidence type="ECO:0000256" key="8">
    <source>
        <dbReference type="ARBA" id="ARBA00023224"/>
    </source>
</evidence>
<feature type="compositionally biased region" description="Basic and acidic residues" evidence="12">
    <location>
        <begin position="7"/>
        <end position="17"/>
    </location>
</feature>
<keyword evidence="3 11" id="KW-0479">Metal-binding</keyword>
<feature type="binding site" evidence="11">
    <location>
        <position position="119"/>
    </location>
    <ligand>
        <name>Mg(2+)</name>
        <dbReference type="ChEBI" id="CHEBI:18420"/>
    </ligand>
</feature>
<evidence type="ECO:0000256" key="1">
    <source>
        <dbReference type="ARBA" id="ARBA00011356"/>
    </source>
</evidence>
<dbReference type="GO" id="GO:0005834">
    <property type="term" value="C:heterotrimeric G-protein complex"/>
    <property type="evidence" value="ECO:0007669"/>
    <property type="project" value="TreeGrafter"/>
</dbReference>
<dbReference type="SUPFAM" id="SSF52540">
    <property type="entry name" value="P-loop containing nucleoside triphosphate hydrolases"/>
    <property type="match status" value="1"/>
</dbReference>
<dbReference type="InterPro" id="IPR001019">
    <property type="entry name" value="Gprotein_alpha_su"/>
</dbReference>
<keyword evidence="2" id="KW-0519">Myristate</keyword>
<evidence type="ECO:0000313" key="13">
    <source>
        <dbReference type="Proteomes" id="UP000887578"/>
    </source>
</evidence>
<dbReference type="GO" id="GO:0005525">
    <property type="term" value="F:GTP binding"/>
    <property type="evidence" value="ECO:0007669"/>
    <property type="project" value="UniProtKB-KW"/>
</dbReference>
<reference evidence="14" key="1">
    <citation type="submission" date="2022-11" db="UniProtKB">
        <authorList>
            <consortium name="WormBaseParasite"/>
        </authorList>
    </citation>
    <scope>IDENTIFICATION</scope>
</reference>
<dbReference type="SMART" id="SM00275">
    <property type="entry name" value="G_alpha"/>
    <property type="match status" value="1"/>
</dbReference>
<keyword evidence="8" id="KW-0807">Transducer</keyword>
<feature type="binding site" evidence="11">
    <location>
        <position position="255"/>
    </location>
    <ligand>
        <name>Mg(2+)</name>
        <dbReference type="ChEBI" id="CHEBI:18420"/>
    </ligand>
</feature>
<dbReference type="Gene3D" id="3.40.50.300">
    <property type="entry name" value="P-loop containing nucleotide triphosphate hydrolases"/>
    <property type="match status" value="1"/>
</dbReference>
<sequence length="298" mass="34014">MGNCESSTHDKQIHPAKDIALPVPPHNNNPYENGNGDSLQSPPPHISDSIKGGPTFSLEPSAFSISGGTNPSGLNNDWLNVKDALNRNRQIEEQIMKDHRKLEKVIKLLLLGPAESGKSTILKQIKIIHLHGFSMADLGEKKPLIFRNIYESIIQLIKGAHSLGFELPANLQTDIDTFCLFFNDYQFGDQMEFPKTMYPVVKRIWANERIKEVYAQRSDVYVMDCAKYFLENLDRICSESYIPTTSDVLYSRQQTVGVSEIRYNYKDLEFRIFDVGGQKNQRRKWIHLFDNVTSIVSF</sequence>
<dbReference type="GO" id="GO:0003924">
    <property type="term" value="F:GTPase activity"/>
    <property type="evidence" value="ECO:0007669"/>
    <property type="project" value="InterPro"/>
</dbReference>
<evidence type="ECO:0000256" key="9">
    <source>
        <dbReference type="ARBA" id="ARBA00023288"/>
    </source>
</evidence>
<dbReference type="GO" id="GO:0031683">
    <property type="term" value="F:G-protein beta/gamma-subunit complex binding"/>
    <property type="evidence" value="ECO:0007669"/>
    <property type="project" value="InterPro"/>
</dbReference>
<name>A0A914PLD7_9BILA</name>
<evidence type="ECO:0000256" key="7">
    <source>
        <dbReference type="ARBA" id="ARBA00023139"/>
    </source>
</evidence>
<feature type="binding site" evidence="10">
    <location>
        <begin position="274"/>
        <end position="278"/>
    </location>
    <ligand>
        <name>GTP</name>
        <dbReference type="ChEBI" id="CHEBI:37565"/>
    </ligand>
</feature>
<dbReference type="FunFam" id="3.40.50.300:FF:000692">
    <property type="entry name" value="Guanine nucleotide-binding protein subunit alpha"/>
    <property type="match status" value="1"/>
</dbReference>
<dbReference type="PRINTS" id="PR00318">
    <property type="entry name" value="GPROTEINA"/>
</dbReference>
<keyword evidence="4 10" id="KW-0547">Nucleotide-binding</keyword>
<dbReference type="PROSITE" id="PS51882">
    <property type="entry name" value="G_ALPHA"/>
    <property type="match status" value="1"/>
</dbReference>
<dbReference type="GO" id="GO:0007188">
    <property type="term" value="P:adenylate cyclase-modulating G protein-coupled receptor signaling pathway"/>
    <property type="evidence" value="ECO:0007669"/>
    <property type="project" value="TreeGrafter"/>
</dbReference>
<dbReference type="GO" id="GO:0001664">
    <property type="term" value="F:G protein-coupled receptor binding"/>
    <property type="evidence" value="ECO:0007669"/>
    <property type="project" value="TreeGrafter"/>
</dbReference>
<dbReference type="SUPFAM" id="SSF47895">
    <property type="entry name" value="Transducin (alpha subunit), insertion domain"/>
    <property type="match status" value="1"/>
</dbReference>
<feature type="compositionally biased region" description="Polar residues" evidence="12">
    <location>
        <begin position="28"/>
        <end position="40"/>
    </location>
</feature>
<feature type="binding site" evidence="10">
    <location>
        <begin position="115"/>
        <end position="120"/>
    </location>
    <ligand>
        <name>GTP</name>
        <dbReference type="ChEBI" id="CHEBI:37565"/>
    </ligand>
</feature>
<evidence type="ECO:0000256" key="3">
    <source>
        <dbReference type="ARBA" id="ARBA00022723"/>
    </source>
</evidence>
<evidence type="ECO:0000313" key="14">
    <source>
        <dbReference type="WBParaSite" id="PDA_v2.g18779.t1"/>
    </source>
</evidence>
<accession>A0A914PLD7</accession>
<keyword evidence="7" id="KW-0564">Palmitate</keyword>
<dbReference type="WBParaSite" id="PDA_v2.g18779.t1">
    <property type="protein sequence ID" value="PDA_v2.g18779.t1"/>
    <property type="gene ID" value="PDA_v2.g18779"/>
</dbReference>
<protein>
    <submittedName>
        <fullName evidence="14">Uncharacterized protein</fullName>
    </submittedName>
</protein>
<evidence type="ECO:0000256" key="10">
    <source>
        <dbReference type="PIRSR" id="PIRSR601019-1"/>
    </source>
</evidence>
<dbReference type="Pfam" id="PF00503">
    <property type="entry name" value="G-alpha"/>
    <property type="match status" value="1"/>
</dbReference>
<dbReference type="AlphaFoldDB" id="A0A914PLD7"/>
<keyword evidence="9" id="KW-0449">Lipoprotein</keyword>
<keyword evidence="6 10" id="KW-0342">GTP-binding</keyword>
<keyword evidence="13" id="KW-1185">Reference proteome</keyword>
<dbReference type="GO" id="GO:0046872">
    <property type="term" value="F:metal ion binding"/>
    <property type="evidence" value="ECO:0007669"/>
    <property type="project" value="UniProtKB-KW"/>
</dbReference>
<dbReference type="PANTHER" id="PTHR10218:SF362">
    <property type="entry name" value="G PROTEIN ALPHA O SUBUNIT"/>
    <property type="match status" value="1"/>
</dbReference>
<feature type="region of interest" description="Disordered" evidence="12">
    <location>
        <begin position="1"/>
        <end position="53"/>
    </location>
</feature>
<proteinExistence type="predicted"/>
<evidence type="ECO:0000256" key="5">
    <source>
        <dbReference type="ARBA" id="ARBA00022842"/>
    </source>
</evidence>
<keyword evidence="5 11" id="KW-0460">Magnesium</keyword>
<evidence type="ECO:0000256" key="4">
    <source>
        <dbReference type="ARBA" id="ARBA00022741"/>
    </source>
</evidence>
<dbReference type="PANTHER" id="PTHR10218">
    <property type="entry name" value="GTP-BINDING PROTEIN ALPHA SUBUNIT"/>
    <property type="match status" value="1"/>
</dbReference>
<dbReference type="Gene3D" id="1.10.400.10">
    <property type="entry name" value="GI Alpha 1, domain 2-like"/>
    <property type="match status" value="1"/>
</dbReference>
<dbReference type="GO" id="GO:0005737">
    <property type="term" value="C:cytoplasm"/>
    <property type="evidence" value="ECO:0007669"/>
    <property type="project" value="TreeGrafter"/>
</dbReference>
<dbReference type="InterPro" id="IPR027417">
    <property type="entry name" value="P-loop_NTPase"/>
</dbReference>
<organism evidence="13 14">
    <name type="scientific">Panagrolaimus davidi</name>
    <dbReference type="NCBI Taxonomy" id="227884"/>
    <lineage>
        <taxon>Eukaryota</taxon>
        <taxon>Metazoa</taxon>
        <taxon>Ecdysozoa</taxon>
        <taxon>Nematoda</taxon>
        <taxon>Chromadorea</taxon>
        <taxon>Rhabditida</taxon>
        <taxon>Tylenchina</taxon>
        <taxon>Panagrolaimomorpha</taxon>
        <taxon>Panagrolaimoidea</taxon>
        <taxon>Panagrolaimidae</taxon>
        <taxon>Panagrolaimus</taxon>
    </lineage>
</organism>
<evidence type="ECO:0000256" key="2">
    <source>
        <dbReference type="ARBA" id="ARBA00022707"/>
    </source>
</evidence>
<comment type="subunit">
    <text evidence="1">G proteins are composed of 3 units; alpha, beta and gamma. The alpha chain contains the guanine nucleotide binding site.</text>
</comment>
<evidence type="ECO:0000256" key="11">
    <source>
        <dbReference type="PIRSR" id="PIRSR601019-2"/>
    </source>
</evidence>
<feature type="binding site" evidence="10">
    <location>
        <begin position="249"/>
        <end position="255"/>
    </location>
    <ligand>
        <name>GTP</name>
        <dbReference type="ChEBI" id="CHEBI:37565"/>
    </ligand>
</feature>